<keyword evidence="2" id="KW-1185">Reference proteome</keyword>
<sequence>MSAAARTLPPIGCNGRGAQASSLAAAVSLVEPPIEAQFSLVREAGVFDFFDRLPLPDQVDAYLRCIERFGLPVHTASWFYALGRDEPLLAEKLRLASAIGAATHNIMLYWHDASGRPITDDEVVDFYLRAYDQGMALGVEPAFELHVNMWSEDPRRIAPVAQAVQRRGIPFHFTLDYSHAIFKIGNPRELAICGLTQDVADGRAVLDPFQRGNFVDQWLEMGIVRWLQVRSVAPNGPRNLWSINDPGNSVAAVPVHSIFPYAAGEPGRGILYPFAEPAAGEWHSDWQPEALACTREVVRKVLDHHRAHADSPLRWITTEMINLPDYAHNARFSLIGQNAAIAGFVRDTWAASAPGC</sequence>
<proteinExistence type="predicted"/>
<name>A0ABT8S850_9BURK</name>
<dbReference type="InterPro" id="IPR036237">
    <property type="entry name" value="Xyl_isomerase-like_sf"/>
</dbReference>
<gene>
    <name evidence="1" type="ORF">Q2T77_20360</name>
</gene>
<evidence type="ECO:0000313" key="1">
    <source>
        <dbReference type="EMBL" id="MDO1534648.1"/>
    </source>
</evidence>
<accession>A0ABT8S850</accession>
<dbReference type="Proteomes" id="UP001169027">
    <property type="component" value="Unassembled WGS sequence"/>
</dbReference>
<organism evidence="1 2">
    <name type="scientific">Variovorax ginsengisoli</name>
    <dbReference type="NCBI Taxonomy" id="363844"/>
    <lineage>
        <taxon>Bacteria</taxon>
        <taxon>Pseudomonadati</taxon>
        <taxon>Pseudomonadota</taxon>
        <taxon>Betaproteobacteria</taxon>
        <taxon>Burkholderiales</taxon>
        <taxon>Comamonadaceae</taxon>
        <taxon>Variovorax</taxon>
    </lineage>
</organism>
<dbReference type="RefSeq" id="WP_301812426.1">
    <property type="nucleotide sequence ID" value="NZ_JAUJZH010000015.1"/>
</dbReference>
<comment type="caution">
    <text evidence="1">The sequence shown here is derived from an EMBL/GenBank/DDBJ whole genome shotgun (WGS) entry which is preliminary data.</text>
</comment>
<keyword evidence="1" id="KW-0413">Isomerase</keyword>
<dbReference type="Gene3D" id="3.20.20.150">
    <property type="entry name" value="Divalent-metal-dependent TIM barrel enzymes"/>
    <property type="match status" value="1"/>
</dbReference>
<dbReference type="EMBL" id="JAUKVY010000015">
    <property type="protein sequence ID" value="MDO1534648.1"/>
    <property type="molecule type" value="Genomic_DNA"/>
</dbReference>
<evidence type="ECO:0000313" key="2">
    <source>
        <dbReference type="Proteomes" id="UP001169027"/>
    </source>
</evidence>
<protein>
    <submittedName>
        <fullName evidence="1">Xylose isomerase</fullName>
    </submittedName>
</protein>
<dbReference type="SUPFAM" id="SSF51658">
    <property type="entry name" value="Xylose isomerase-like"/>
    <property type="match status" value="1"/>
</dbReference>
<dbReference type="GO" id="GO:0016853">
    <property type="term" value="F:isomerase activity"/>
    <property type="evidence" value="ECO:0007669"/>
    <property type="project" value="UniProtKB-KW"/>
</dbReference>
<reference evidence="1" key="1">
    <citation type="submission" date="2023-06" db="EMBL/GenBank/DDBJ databases">
        <authorList>
            <person name="Jiang Y."/>
            <person name="Liu Q."/>
        </authorList>
    </citation>
    <scope>NUCLEOTIDE SEQUENCE</scope>
    <source>
        <strain evidence="1">CGMCC 1.12090</strain>
    </source>
</reference>